<evidence type="ECO:0000256" key="5">
    <source>
        <dbReference type="ARBA" id="ARBA00022729"/>
    </source>
</evidence>
<feature type="domain" description="Pectate lyase" evidence="9">
    <location>
        <begin position="294"/>
        <end position="470"/>
    </location>
</feature>
<comment type="pathway">
    <text evidence="2 8">Glycan metabolism; pectin degradation; 2-dehydro-3-deoxy-D-gluconate from pectin: step 2/5.</text>
</comment>
<evidence type="ECO:0000256" key="1">
    <source>
        <dbReference type="ARBA" id="ARBA00000695"/>
    </source>
</evidence>
<dbReference type="InterPro" id="IPR012334">
    <property type="entry name" value="Pectin_lyas_fold"/>
</dbReference>
<evidence type="ECO:0000313" key="11">
    <source>
        <dbReference type="Proteomes" id="UP000886520"/>
    </source>
</evidence>
<name>A0A9D4VBI0_ADICA</name>
<keyword evidence="5" id="KW-0732">Signal</keyword>
<evidence type="ECO:0000256" key="4">
    <source>
        <dbReference type="ARBA" id="ARBA00022723"/>
    </source>
</evidence>
<dbReference type="Pfam" id="PF00544">
    <property type="entry name" value="Pectate_lyase_4"/>
    <property type="match status" value="1"/>
</dbReference>
<dbReference type="Proteomes" id="UP000886520">
    <property type="component" value="Chromosome 3"/>
</dbReference>
<dbReference type="InterPro" id="IPR018082">
    <property type="entry name" value="AmbAllergen"/>
</dbReference>
<comment type="similarity">
    <text evidence="8">Belongs to the polysaccharide lyase 1 family.</text>
</comment>
<keyword evidence="6 8" id="KW-0106">Calcium</keyword>
<sequence length="562" mass="60972">MTRGRRDGVALMLLHVLTIVILCSTTNVQLMRLARAAFAAAPTPYSNNNADDIPTDDQRQALPEDVMMKIENTKLLLQDGAMLALVNGSSTYSSAAPACAADRFDAVSVALNSVGGLLLEDRLSAASHEVSEASTGLSACQSALAATAITSAEKQQATAILKQAILLLQLASLSLNRLEKLPIIEPPMNAELDIIFLQSLEFPSGDNAPKKSRAIEGCWRDGTSCQFSKCGRGKRLPMCAMGFAYGVTGGAVGLDYVVTNDGDDPLNPQPGSLRYGVGLARGTIGGVWITFDHSMIIQLRTMLWIRSSTTIDGRGANIAIGGQLISVRGATNVILHNFQINSVPDTDTVHIFGGSTKVWVDHMTSFDAVRGLISVLKQSTDVTISNCKLWNPNFNMLLGASDSDIGDKNMRVTIYRNWFKDSKQRMPHCRWGFCHVTNNLYTNWGFYAIGGRVYANILSESNVFIPGMRQEVTPWFPGANLDPYFDDSAHIVSHNDLFLNGATFHQFNQSFLSNMDPPYASSASYPPLHSDLHALPDFLGSCSGAIVEHSILAKCRDLVGFQ</sequence>
<dbReference type="Gene3D" id="2.160.20.10">
    <property type="entry name" value="Single-stranded right-handed beta-helix, Pectin lyase-like"/>
    <property type="match status" value="1"/>
</dbReference>
<dbReference type="InterPro" id="IPR011050">
    <property type="entry name" value="Pectin_lyase_fold/virulence"/>
</dbReference>
<dbReference type="PRINTS" id="PR00807">
    <property type="entry name" value="AMBALLERGEN"/>
</dbReference>
<comment type="catalytic activity">
    <reaction evidence="1 8">
        <text>Eliminative cleavage of (1-&gt;4)-alpha-D-galacturonan to give oligosaccharides with 4-deoxy-alpha-D-galact-4-enuronosyl groups at their non-reducing ends.</text>
        <dbReference type="EC" id="4.2.2.2"/>
    </reaction>
</comment>
<evidence type="ECO:0000256" key="3">
    <source>
        <dbReference type="ARBA" id="ARBA00012272"/>
    </source>
</evidence>
<dbReference type="EC" id="4.2.2.2" evidence="3 8"/>
<evidence type="ECO:0000259" key="9">
    <source>
        <dbReference type="SMART" id="SM00656"/>
    </source>
</evidence>
<dbReference type="PANTHER" id="PTHR31683">
    <property type="entry name" value="PECTATE LYASE 18-RELATED"/>
    <property type="match status" value="1"/>
</dbReference>
<dbReference type="GO" id="GO:0030570">
    <property type="term" value="F:pectate lyase activity"/>
    <property type="evidence" value="ECO:0007669"/>
    <property type="project" value="UniProtKB-EC"/>
</dbReference>
<comment type="caution">
    <text evidence="10">The sequence shown here is derived from an EMBL/GenBank/DDBJ whole genome shotgun (WGS) entry which is preliminary data.</text>
</comment>
<evidence type="ECO:0000256" key="6">
    <source>
        <dbReference type="ARBA" id="ARBA00022837"/>
    </source>
</evidence>
<dbReference type="InterPro" id="IPR045032">
    <property type="entry name" value="PEL"/>
</dbReference>
<dbReference type="SUPFAM" id="SSF51126">
    <property type="entry name" value="Pectin lyase-like"/>
    <property type="match status" value="1"/>
</dbReference>
<reference evidence="10" key="1">
    <citation type="submission" date="2021-01" db="EMBL/GenBank/DDBJ databases">
        <title>Adiantum capillus-veneris genome.</title>
        <authorList>
            <person name="Fang Y."/>
            <person name="Liao Q."/>
        </authorList>
    </citation>
    <scope>NUCLEOTIDE SEQUENCE</scope>
    <source>
        <strain evidence="10">H3</strain>
        <tissue evidence="10">Leaf</tissue>
    </source>
</reference>
<evidence type="ECO:0000256" key="2">
    <source>
        <dbReference type="ARBA" id="ARBA00005220"/>
    </source>
</evidence>
<protein>
    <recommendedName>
        <fullName evidence="3 8">Pectate lyase</fullName>
        <ecNumber evidence="3 8">4.2.2.2</ecNumber>
    </recommendedName>
</protein>
<dbReference type="InterPro" id="IPR002022">
    <property type="entry name" value="Pec_lyase"/>
</dbReference>
<dbReference type="PANTHER" id="PTHR31683:SF18">
    <property type="entry name" value="PECTATE LYASE 21-RELATED"/>
    <property type="match status" value="1"/>
</dbReference>
<proteinExistence type="inferred from homology"/>
<dbReference type="OrthoDB" id="1637350at2759"/>
<organism evidence="10 11">
    <name type="scientific">Adiantum capillus-veneris</name>
    <name type="common">Maidenhair fern</name>
    <dbReference type="NCBI Taxonomy" id="13818"/>
    <lineage>
        <taxon>Eukaryota</taxon>
        <taxon>Viridiplantae</taxon>
        <taxon>Streptophyta</taxon>
        <taxon>Embryophyta</taxon>
        <taxon>Tracheophyta</taxon>
        <taxon>Polypodiopsida</taxon>
        <taxon>Polypodiidae</taxon>
        <taxon>Polypodiales</taxon>
        <taxon>Pteridineae</taxon>
        <taxon>Pteridaceae</taxon>
        <taxon>Vittarioideae</taxon>
        <taxon>Adiantum</taxon>
    </lineage>
</organism>
<accession>A0A9D4VBI0</accession>
<dbReference type="AlphaFoldDB" id="A0A9D4VBI0"/>
<gene>
    <name evidence="10" type="ORF">GOP47_0002946</name>
</gene>
<dbReference type="EMBL" id="JABFUD020000002">
    <property type="protein sequence ID" value="KAI5083203.1"/>
    <property type="molecule type" value="Genomic_DNA"/>
</dbReference>
<keyword evidence="7 8" id="KW-0456">Lyase</keyword>
<comment type="cofactor">
    <cofactor evidence="8">
        <name>Ca(2+)</name>
        <dbReference type="ChEBI" id="CHEBI:29108"/>
    </cofactor>
    <text evidence="8">Binds 1 Ca(2+) ion. Required for its activity.</text>
</comment>
<evidence type="ECO:0000313" key="10">
    <source>
        <dbReference type="EMBL" id="KAI5083203.1"/>
    </source>
</evidence>
<keyword evidence="4 8" id="KW-0479">Metal-binding</keyword>
<keyword evidence="11" id="KW-1185">Reference proteome</keyword>
<evidence type="ECO:0000256" key="7">
    <source>
        <dbReference type="ARBA" id="ARBA00023239"/>
    </source>
</evidence>
<dbReference type="SMART" id="SM00656">
    <property type="entry name" value="Amb_all"/>
    <property type="match status" value="1"/>
</dbReference>
<dbReference type="GO" id="GO:0046872">
    <property type="term" value="F:metal ion binding"/>
    <property type="evidence" value="ECO:0007669"/>
    <property type="project" value="UniProtKB-KW"/>
</dbReference>
<evidence type="ECO:0000256" key="8">
    <source>
        <dbReference type="RuleBase" id="RU361123"/>
    </source>
</evidence>